<evidence type="ECO:0000256" key="9">
    <source>
        <dbReference type="ARBA" id="ARBA00023284"/>
    </source>
</evidence>
<dbReference type="InterPro" id="IPR038354">
    <property type="entry name" value="VKOR_sf"/>
</dbReference>
<feature type="transmembrane region" description="Helical" evidence="10">
    <location>
        <begin position="14"/>
        <end position="33"/>
    </location>
</feature>
<dbReference type="Gene3D" id="1.20.1440.130">
    <property type="entry name" value="VKOR domain"/>
    <property type="match status" value="1"/>
</dbReference>
<dbReference type="GO" id="GO:0016491">
    <property type="term" value="F:oxidoreductase activity"/>
    <property type="evidence" value="ECO:0007669"/>
    <property type="project" value="UniProtKB-KW"/>
</dbReference>
<keyword evidence="5 10" id="KW-1133">Transmembrane helix</keyword>
<dbReference type="RefSeq" id="WP_350257687.1">
    <property type="nucleotide sequence ID" value="NZ_CP138335.1"/>
</dbReference>
<dbReference type="InterPro" id="IPR012932">
    <property type="entry name" value="VKOR"/>
</dbReference>
<feature type="transmembrane region" description="Helical" evidence="10">
    <location>
        <begin position="172"/>
        <end position="192"/>
    </location>
</feature>
<keyword evidence="7 10" id="KW-0472">Membrane</keyword>
<dbReference type="GO" id="GO:0016020">
    <property type="term" value="C:membrane"/>
    <property type="evidence" value="ECO:0007669"/>
    <property type="project" value="UniProtKB-SubCell"/>
</dbReference>
<evidence type="ECO:0000313" key="12">
    <source>
        <dbReference type="EMBL" id="XBW07481.1"/>
    </source>
</evidence>
<accession>A0AAU7V4X4</accession>
<evidence type="ECO:0000256" key="5">
    <source>
        <dbReference type="ARBA" id="ARBA00022989"/>
    </source>
</evidence>
<dbReference type="SMART" id="SM00756">
    <property type="entry name" value="VKc"/>
    <property type="match status" value="1"/>
</dbReference>
<evidence type="ECO:0000256" key="8">
    <source>
        <dbReference type="ARBA" id="ARBA00023157"/>
    </source>
</evidence>
<evidence type="ECO:0000256" key="4">
    <source>
        <dbReference type="ARBA" id="ARBA00022719"/>
    </source>
</evidence>
<reference evidence="12" key="1">
    <citation type="submission" date="2023-11" db="EMBL/GenBank/DDBJ databases">
        <title>Scrofimicrobium hongkongense sp. nov., isolated from a patient with peritonitis.</title>
        <authorList>
            <person name="Lao H.Y."/>
            <person name="Wong A.Y.P."/>
            <person name="Ng T.L."/>
            <person name="Wong R.Y.L."/>
            <person name="Yau M.C.Y."/>
            <person name="Lam J.Y.W."/>
            <person name="Siu G.K.H."/>
        </authorList>
    </citation>
    <scope>NUCLEOTIDE SEQUENCE</scope>
    <source>
        <strain evidence="12">R131</strain>
    </source>
</reference>
<evidence type="ECO:0000259" key="11">
    <source>
        <dbReference type="SMART" id="SM00756"/>
    </source>
</evidence>
<comment type="similarity">
    <text evidence="2">Belongs to the VKOR family.</text>
</comment>
<keyword evidence="6" id="KW-0560">Oxidoreductase</keyword>
<feature type="transmembrane region" description="Helical" evidence="10">
    <location>
        <begin position="133"/>
        <end position="152"/>
    </location>
</feature>
<name>A0AAU7V4X4_9ACTO</name>
<proteinExistence type="inferred from homology"/>
<evidence type="ECO:0000256" key="2">
    <source>
        <dbReference type="ARBA" id="ARBA00006214"/>
    </source>
</evidence>
<sequence length="200" mass="21221">MTPSKTAPQLSRPVAIALLLFAVIGLGASFLLLKSELELLADPAANLGCDINPLIACSDSLMTPQAHLLGVPNSMIGMMAFSALVALAVTLAAGVRLPRWIWGGLGVGTLVAMVYVLYFLLQSLLTFRALCPYCMIVWAATIGIFTIVWAALFAGGMFGGRGVALGRSVLRFWPLVVLAMYLLVVLAIVLSLPDKIGYLL</sequence>
<feature type="transmembrane region" description="Helical" evidence="10">
    <location>
        <begin position="100"/>
        <end position="121"/>
    </location>
</feature>
<dbReference type="InterPro" id="IPR041714">
    <property type="entry name" value="VKOR_Actinobacteria"/>
</dbReference>
<evidence type="ECO:0000256" key="3">
    <source>
        <dbReference type="ARBA" id="ARBA00022692"/>
    </source>
</evidence>
<keyword evidence="8" id="KW-1015">Disulfide bond</keyword>
<dbReference type="AlphaFoldDB" id="A0AAU7V4X4"/>
<keyword evidence="9" id="KW-0676">Redox-active center</keyword>
<evidence type="ECO:0000256" key="7">
    <source>
        <dbReference type="ARBA" id="ARBA00023136"/>
    </source>
</evidence>
<dbReference type="KEGG" id="sapp:SAC06_07485"/>
<comment type="subcellular location">
    <subcellularLocation>
        <location evidence="1">Membrane</location>
        <topology evidence="1">Multi-pass membrane protein</topology>
    </subcellularLocation>
</comment>
<dbReference type="Pfam" id="PF07884">
    <property type="entry name" value="VKOR"/>
    <property type="match status" value="1"/>
</dbReference>
<organism evidence="12">
    <name type="scientific">Scrofimicrobium appendicitidis</name>
    <dbReference type="NCBI Taxonomy" id="3079930"/>
    <lineage>
        <taxon>Bacteria</taxon>
        <taxon>Bacillati</taxon>
        <taxon>Actinomycetota</taxon>
        <taxon>Actinomycetes</taxon>
        <taxon>Actinomycetales</taxon>
        <taxon>Actinomycetaceae</taxon>
        <taxon>Scrofimicrobium</taxon>
    </lineage>
</organism>
<dbReference type="EMBL" id="CP138335">
    <property type="protein sequence ID" value="XBW07481.1"/>
    <property type="molecule type" value="Genomic_DNA"/>
</dbReference>
<protein>
    <submittedName>
        <fullName evidence="12">Vitamin K epoxide reductase family protein</fullName>
    </submittedName>
</protein>
<evidence type="ECO:0000256" key="1">
    <source>
        <dbReference type="ARBA" id="ARBA00004141"/>
    </source>
</evidence>
<keyword evidence="3 10" id="KW-0812">Transmembrane</keyword>
<evidence type="ECO:0000256" key="10">
    <source>
        <dbReference type="SAM" id="Phobius"/>
    </source>
</evidence>
<feature type="transmembrane region" description="Helical" evidence="10">
    <location>
        <begin position="75"/>
        <end position="94"/>
    </location>
</feature>
<dbReference type="GO" id="GO:0048038">
    <property type="term" value="F:quinone binding"/>
    <property type="evidence" value="ECO:0007669"/>
    <property type="project" value="UniProtKB-KW"/>
</dbReference>
<feature type="domain" description="Vitamin K epoxide reductase" evidence="11">
    <location>
        <begin position="11"/>
        <end position="152"/>
    </location>
</feature>
<gene>
    <name evidence="12" type="ORF">SAC06_07485</name>
</gene>
<evidence type="ECO:0000256" key="6">
    <source>
        <dbReference type="ARBA" id="ARBA00023002"/>
    </source>
</evidence>
<dbReference type="CDD" id="cd12922">
    <property type="entry name" value="VKOR_5"/>
    <property type="match status" value="1"/>
</dbReference>
<keyword evidence="4" id="KW-0874">Quinone</keyword>